<dbReference type="PATRIC" id="fig|1341683.3.peg.497"/>
<dbReference type="PANTHER" id="PTHR28181">
    <property type="entry name" value="UPF0655 PROTEIN YCR015C"/>
    <property type="match status" value="1"/>
</dbReference>
<evidence type="ECO:0000313" key="3">
    <source>
        <dbReference type="Proteomes" id="UP000018418"/>
    </source>
</evidence>
<dbReference type="InterPro" id="IPR036412">
    <property type="entry name" value="HAD-like_sf"/>
</dbReference>
<dbReference type="Proteomes" id="UP000018418">
    <property type="component" value="Unassembled WGS sequence"/>
</dbReference>
<dbReference type="InterPro" id="IPR050849">
    <property type="entry name" value="HAD-like_hydrolase_phosphatase"/>
</dbReference>
<dbReference type="STRING" id="396323.VH98_10615"/>
<dbReference type="PANTHER" id="PTHR28181:SF2">
    <property type="entry name" value="PHOSPHORIC MONOESTER HYDROLASE"/>
    <property type="match status" value="1"/>
</dbReference>
<dbReference type="Pfam" id="PF12710">
    <property type="entry name" value="HAD"/>
    <property type="match status" value="1"/>
</dbReference>
<dbReference type="SUPFAM" id="SSF56784">
    <property type="entry name" value="HAD-like"/>
    <property type="match status" value="1"/>
</dbReference>
<protein>
    <recommendedName>
        <fullName evidence="4">2,3-diketo-5-methylthio-1-phosphopentane phosphatase</fullName>
    </recommendedName>
</protein>
<dbReference type="NCBIfam" id="TIGR01488">
    <property type="entry name" value="HAD-SF-IB"/>
    <property type="match status" value="1"/>
</dbReference>
<comment type="caution">
    <text evidence="2">The sequence shown here is derived from an EMBL/GenBank/DDBJ whole genome shotgun (WGS) entry which is preliminary data.</text>
</comment>
<accession>V2UUN8</accession>
<keyword evidence="1" id="KW-0378">Hydrolase</keyword>
<dbReference type="NCBIfam" id="TIGR01489">
    <property type="entry name" value="DKMTPPase-SF"/>
    <property type="match status" value="1"/>
</dbReference>
<reference evidence="2 3" key="1">
    <citation type="submission" date="2013-10" db="EMBL/GenBank/DDBJ databases">
        <title>The Genome Sequence of Acinetobacter brisouii CIP 110357.</title>
        <authorList>
            <consortium name="The Broad Institute Genomics Platform"/>
            <consortium name="The Broad Institute Genome Sequencing Center for Infectious Disease"/>
            <person name="Cerqueira G."/>
            <person name="Feldgarden M."/>
            <person name="Courvalin P."/>
            <person name="Grillot-Courvalin C."/>
            <person name="Clermont D."/>
            <person name="Rocha E."/>
            <person name="Yoon E.-J."/>
            <person name="Nemec A."/>
            <person name="Young S.K."/>
            <person name="Zeng Q."/>
            <person name="Gargeya S."/>
            <person name="Fitzgerald M."/>
            <person name="Abouelleil A."/>
            <person name="Alvarado L."/>
            <person name="Berlin A.M."/>
            <person name="Chapman S.B."/>
            <person name="Gainer-Dewar J."/>
            <person name="Goldberg J."/>
            <person name="Gnerre S."/>
            <person name="Griggs A."/>
            <person name="Gujja S."/>
            <person name="Hansen M."/>
            <person name="Howarth C."/>
            <person name="Imamovic A."/>
            <person name="Ireland A."/>
            <person name="Larimer J."/>
            <person name="McCowan C."/>
            <person name="Murphy C."/>
            <person name="Pearson M."/>
            <person name="Poon T.W."/>
            <person name="Priest M."/>
            <person name="Roberts A."/>
            <person name="Saif S."/>
            <person name="Shea T."/>
            <person name="Sykes S."/>
            <person name="Wortman J."/>
            <person name="Nusbaum C."/>
            <person name="Birren B."/>
        </authorList>
    </citation>
    <scope>NUCLEOTIDE SEQUENCE [LARGE SCALE GENOMIC DNA]</scope>
    <source>
        <strain evidence="2 3">CIP 110357</strain>
    </source>
</reference>
<dbReference type="HOGENOM" id="CLU_058495_2_0_6"/>
<dbReference type="OrthoDB" id="9804940at2"/>
<evidence type="ECO:0008006" key="4">
    <source>
        <dbReference type="Google" id="ProtNLM"/>
    </source>
</evidence>
<evidence type="ECO:0000313" key="2">
    <source>
        <dbReference type="EMBL" id="ESK52355.1"/>
    </source>
</evidence>
<gene>
    <name evidence="2" type="ORF">P255_00506</name>
</gene>
<dbReference type="InterPro" id="IPR023214">
    <property type="entry name" value="HAD_sf"/>
</dbReference>
<name>V2UUN8_9GAMM</name>
<dbReference type="RefSeq" id="WP_004903293.1">
    <property type="nucleotide sequence ID" value="NZ_BBTI01000004.1"/>
</dbReference>
<proteinExistence type="predicted"/>
<keyword evidence="3" id="KW-1185">Reference proteome</keyword>
<sequence length="237" mass="27163">MLLIRHNLPSSAQWHILCDFDGTISLNDTTDTLLETFAKPGWVEIEQEWEQGKIGSKICMQRQIELLDMSKNELYQCLDHIEIDTGFIDFVHMTTAHKIPLTIVSDGMDVVIKYILKKYDLADLPIIANHLVQVSERNWKLEFPNTNPRCISQSGTCKCKVAEQHFQEQIILIGDGRSDFCLSETADYVFAKKSLIHHCVEKNIEHAAFKSFIEIQEQLVQLIHSDEEHGRLAVVTV</sequence>
<evidence type="ECO:0000256" key="1">
    <source>
        <dbReference type="ARBA" id="ARBA00022801"/>
    </source>
</evidence>
<organism evidence="2 3">
    <name type="scientific">Acinetobacter brisouii CIP 110357</name>
    <dbReference type="NCBI Taxonomy" id="1341683"/>
    <lineage>
        <taxon>Bacteria</taxon>
        <taxon>Pseudomonadati</taxon>
        <taxon>Pseudomonadota</taxon>
        <taxon>Gammaproteobacteria</taxon>
        <taxon>Moraxellales</taxon>
        <taxon>Moraxellaceae</taxon>
        <taxon>Acinetobacter</taxon>
    </lineage>
</organism>
<dbReference type="AlphaFoldDB" id="V2UUN8"/>
<dbReference type="EMBL" id="AYEU01000003">
    <property type="protein sequence ID" value="ESK52355.1"/>
    <property type="molecule type" value="Genomic_DNA"/>
</dbReference>
<dbReference type="GO" id="GO:0016791">
    <property type="term" value="F:phosphatase activity"/>
    <property type="evidence" value="ECO:0007669"/>
    <property type="project" value="InterPro"/>
</dbReference>
<dbReference type="Gene3D" id="3.90.1470.20">
    <property type="match status" value="1"/>
</dbReference>
<dbReference type="InterPro" id="IPR006384">
    <property type="entry name" value="HAD_hydro_PyrdxlP_Pase-like"/>
</dbReference>
<dbReference type="Gene3D" id="3.40.50.1000">
    <property type="entry name" value="HAD superfamily/HAD-like"/>
    <property type="match status" value="1"/>
</dbReference>